<evidence type="ECO:0000313" key="1">
    <source>
        <dbReference type="EMBL" id="KAJ2900309.1"/>
    </source>
</evidence>
<name>A0ACC1M9K0_9FUNG</name>
<proteinExistence type="predicted"/>
<accession>A0ACC1M9K0</accession>
<evidence type="ECO:0000313" key="2">
    <source>
        <dbReference type="Proteomes" id="UP001139981"/>
    </source>
</evidence>
<dbReference type="EMBL" id="JANBVB010000007">
    <property type="protein sequence ID" value="KAJ2900309.1"/>
    <property type="molecule type" value="Genomic_DNA"/>
</dbReference>
<organism evidence="1 2">
    <name type="scientific">Coemansia aciculifera</name>
    <dbReference type="NCBI Taxonomy" id="417176"/>
    <lineage>
        <taxon>Eukaryota</taxon>
        <taxon>Fungi</taxon>
        <taxon>Fungi incertae sedis</taxon>
        <taxon>Zoopagomycota</taxon>
        <taxon>Kickxellomycotina</taxon>
        <taxon>Kickxellomycetes</taxon>
        <taxon>Kickxellales</taxon>
        <taxon>Kickxellaceae</taxon>
        <taxon>Coemansia</taxon>
    </lineage>
</organism>
<dbReference type="Proteomes" id="UP001139981">
    <property type="component" value="Unassembled WGS sequence"/>
</dbReference>
<comment type="caution">
    <text evidence="1">The sequence shown here is derived from an EMBL/GenBank/DDBJ whole genome shotgun (WGS) entry which is preliminary data.</text>
</comment>
<protein>
    <submittedName>
        <fullName evidence="1">Uncharacterized protein</fullName>
    </submittedName>
</protein>
<keyword evidence="2" id="KW-1185">Reference proteome</keyword>
<gene>
    <name evidence="1" type="ORF">IWW38_000568</name>
</gene>
<reference evidence="1" key="1">
    <citation type="submission" date="2022-07" db="EMBL/GenBank/DDBJ databases">
        <title>Phylogenomic reconstructions and comparative analyses of Kickxellomycotina fungi.</title>
        <authorList>
            <person name="Reynolds N.K."/>
            <person name="Stajich J.E."/>
            <person name="Barry K."/>
            <person name="Grigoriev I.V."/>
            <person name="Crous P."/>
            <person name="Smith M.E."/>
        </authorList>
    </citation>
    <scope>NUCLEOTIDE SEQUENCE</scope>
    <source>
        <strain evidence="1">CBS 190363</strain>
    </source>
</reference>
<sequence>MSTVSTSPEKASAGSAKKCGGCPHLASQHKAVMERLKVLVAYAHVCRHRQALLSGRRGGSSLAEAGDRSRKRLVDEMPGPSCAACGSCADRLHACLQCDSYACKRRGSSGSGSGGSSHLAQHQRSSGHVLALDFARMHVFCAACGDYVYDAHVTSTVLAARTRWHAALCDAAEPEAKRPRIVAAATGELSAAGARYAREHGVIGGGGCAAVRGVLNLGATCYLSAVVQALAHNPLVRGWMLSDTAHGGGGGGCARAQCMACEIDAAVQALHRSDQIRADQPFAPVRLLRTLWATAGNVAGAGQQDAHECLVAVLDALHASLAAEEDNAGAACACVVHTAFAGVLQSAVTCERCGNTTRSLDPMLDISLDIPPVPPVRAADAALNTALDAKQRRGVAQASMTRGYRPVLTLHDCLAHYTRAEALAPGAYRCARCPGGVGSAAAVKQLSVKELPPVLTFQLKRFAAAANAGGNGGGSAHAKVDSFVRLPLHVDMTPYTAAALSGSGAPVLPPSSSSSSLPPPSLGRRSDATHANPACQYSLFAVIDHTGLLDTGHYTAYARHRSRWFRFDDAAVTPVDVRDVLGFADDTAARLGRSAKGRAYMAFYIKTVLDYHDATAPAAAAGAAAAAAASTSVPASADLAMPDDWIEESGVLSKRQLESQLPVEVKVERRGRKKGSTNAARKQKIKEEAVAVPPPPPPLPPIPIPIPSIPLVDIPQEGAHLSSSEGDSDSEALWARISKEKAADDLVPMADPFPTTTTMFINPAALIASNNNNHEEEEGEEEEEEEVESESE</sequence>